<evidence type="ECO:0000313" key="1">
    <source>
        <dbReference type="EMBL" id="TXE09160.1"/>
    </source>
</evidence>
<protein>
    <submittedName>
        <fullName evidence="1">Uncharacterized protein</fullName>
    </submittedName>
</protein>
<dbReference type="Proteomes" id="UP000321734">
    <property type="component" value="Unassembled WGS sequence"/>
</dbReference>
<organism evidence="1 2">
    <name type="scientific">Gelidibacter salicanalis</name>
    <dbReference type="NCBI Taxonomy" id="291193"/>
    <lineage>
        <taxon>Bacteria</taxon>
        <taxon>Pseudomonadati</taxon>
        <taxon>Bacteroidota</taxon>
        <taxon>Flavobacteriia</taxon>
        <taxon>Flavobacteriales</taxon>
        <taxon>Flavobacteriaceae</taxon>
        <taxon>Gelidibacter</taxon>
    </lineage>
</organism>
<dbReference type="AlphaFoldDB" id="A0A5C7AK62"/>
<sequence length="71" mass="8246">MSLFNSHMKFKHNAITEDHFKKVSCYDPRYRDGNSTKLIKVGAENLVLQFKNALEVVYALTSHFNKAIRTE</sequence>
<gene>
    <name evidence="1" type="ORF">ES711_04290</name>
</gene>
<dbReference type="EMBL" id="VORX01000002">
    <property type="protein sequence ID" value="TXE09160.1"/>
    <property type="molecule type" value="Genomic_DNA"/>
</dbReference>
<accession>A0A5C7AK62</accession>
<keyword evidence="2" id="KW-1185">Reference proteome</keyword>
<comment type="caution">
    <text evidence="1">The sequence shown here is derived from an EMBL/GenBank/DDBJ whole genome shotgun (WGS) entry which is preliminary data.</text>
</comment>
<evidence type="ECO:0000313" key="2">
    <source>
        <dbReference type="Proteomes" id="UP000321734"/>
    </source>
</evidence>
<proteinExistence type="predicted"/>
<name>A0A5C7AK62_9FLAO</name>
<reference evidence="1 2" key="1">
    <citation type="submission" date="2019-08" db="EMBL/GenBank/DDBJ databases">
        <title>Genome sequence of Gelidibacter salicanalis IC162T.</title>
        <authorList>
            <person name="Bowman J.P."/>
        </authorList>
    </citation>
    <scope>NUCLEOTIDE SEQUENCE [LARGE SCALE GENOMIC DNA]</scope>
    <source>
        <strain evidence="1 2">IC162</strain>
    </source>
</reference>